<dbReference type="AlphaFoldDB" id="F6G7P9"/>
<dbReference type="Proteomes" id="UP000007953">
    <property type="component" value="Plasmid megaplasmid"/>
</dbReference>
<proteinExistence type="predicted"/>
<evidence type="ECO:0000313" key="2">
    <source>
        <dbReference type="Proteomes" id="UP000007953"/>
    </source>
</evidence>
<geneLocation type="plasmid" evidence="2"/>
<keyword evidence="1" id="KW-0614">Plasmid</keyword>
<dbReference type="EMBL" id="CP002820">
    <property type="protein sequence ID" value="AEG71051.1"/>
    <property type="molecule type" value="Genomic_DNA"/>
</dbReference>
<sequence>MQHPRQQFRYRFVVMCPRPAWAGFIMQTGKPRRDKPFFSSA</sequence>
<organism evidence="1 2">
    <name type="scientific">Ralstonia solanacearum (strain Po82)</name>
    <dbReference type="NCBI Taxonomy" id="1031711"/>
    <lineage>
        <taxon>Bacteria</taxon>
        <taxon>Pseudomonadati</taxon>
        <taxon>Pseudomonadota</taxon>
        <taxon>Betaproteobacteria</taxon>
        <taxon>Burkholderiales</taxon>
        <taxon>Burkholderiaceae</taxon>
        <taxon>Ralstonia</taxon>
        <taxon>Ralstonia solanacearum species complex</taxon>
    </lineage>
</organism>
<dbReference type="PATRIC" id="fig|1031711.3.peg.3656"/>
<dbReference type="KEGG" id="rsn:RSPO_m00410"/>
<protein>
    <submittedName>
        <fullName evidence="1">Uncharacterized protein</fullName>
    </submittedName>
</protein>
<evidence type="ECO:0000313" key="1">
    <source>
        <dbReference type="EMBL" id="AEG71051.1"/>
    </source>
</evidence>
<dbReference type="HOGENOM" id="CLU_3275596_0_0_4"/>
<gene>
    <name evidence="1" type="ordered locus">RSPO_m00410</name>
</gene>
<reference evidence="1 2" key="1">
    <citation type="journal article" date="2011" name="J. Bacteriol.">
        <title>Complete genome sequence of the plant pathogen Ralstonia solanacearum strain Po82.</title>
        <authorList>
            <person name="Xu J."/>
            <person name="Zheng H.J."/>
            <person name="Liu L."/>
            <person name="Pan Z.C."/>
            <person name="Prior P."/>
            <person name="Tang B."/>
            <person name="Xu J.S."/>
            <person name="Zhang H."/>
            <person name="Tian Q."/>
            <person name="Zhang L.Q."/>
            <person name="Feng J."/>
        </authorList>
    </citation>
    <scope>NUCLEOTIDE SEQUENCE [LARGE SCALE GENOMIC DNA]</scope>
    <source>
        <strain evidence="2">Po82</strain>
    </source>
</reference>
<name>F6G7P9_RALS8</name>
<accession>F6G7P9</accession>